<evidence type="ECO:0000313" key="1">
    <source>
        <dbReference type="EMBL" id="MRY60750.1"/>
    </source>
</evidence>
<organism evidence="1 2">
    <name type="scientific">Parabacteroides distasonis</name>
    <dbReference type="NCBI Taxonomy" id="823"/>
    <lineage>
        <taxon>Bacteria</taxon>
        <taxon>Pseudomonadati</taxon>
        <taxon>Bacteroidota</taxon>
        <taxon>Bacteroidia</taxon>
        <taxon>Bacteroidales</taxon>
        <taxon>Tannerellaceae</taxon>
        <taxon>Parabacteroides</taxon>
    </lineage>
</organism>
<accession>A0A7K0GPE6</accession>
<dbReference type="InterPro" id="IPR004211">
    <property type="entry name" value="Endonuclease_7"/>
</dbReference>
<dbReference type="AlphaFoldDB" id="A0A7K0GPE6"/>
<dbReference type="Pfam" id="PF02945">
    <property type="entry name" value="Endonuclease_7"/>
    <property type="match status" value="1"/>
</dbReference>
<sequence>MRVKRSKTILAHAPEGTSWCAGCQSFRDLVDFGKGATQCRACSSAKSHAAMIEKTYGLTPDEYEALFRAQGGRCAICRARPKSKRLAVDHDHKSGAVR</sequence>
<gene>
    <name evidence="1" type="ORF">GKD59_23285</name>
</gene>
<evidence type="ECO:0000313" key="2">
    <source>
        <dbReference type="Proteomes" id="UP000463337"/>
    </source>
</evidence>
<comment type="caution">
    <text evidence="1">The sequence shown here is derived from an EMBL/GenBank/DDBJ whole genome shotgun (WGS) entry which is preliminary data.</text>
</comment>
<feature type="non-terminal residue" evidence="1">
    <location>
        <position position="98"/>
    </location>
</feature>
<dbReference type="SUPFAM" id="SSF54060">
    <property type="entry name" value="His-Me finger endonucleases"/>
    <property type="match status" value="1"/>
</dbReference>
<name>A0A7K0GPE6_PARDI</name>
<dbReference type="Gene3D" id="3.40.1800.10">
    <property type="entry name" value="His-Me finger endonucleases"/>
    <property type="match status" value="1"/>
</dbReference>
<dbReference type="InterPro" id="IPR044925">
    <property type="entry name" value="His-Me_finger_sf"/>
</dbReference>
<reference evidence="1 2" key="1">
    <citation type="journal article" date="2019" name="Nat. Med.">
        <title>A library of human gut bacterial isolates paired with longitudinal multiomics data enables mechanistic microbiome research.</title>
        <authorList>
            <person name="Poyet M."/>
            <person name="Groussin M."/>
            <person name="Gibbons S.M."/>
            <person name="Avila-Pacheco J."/>
            <person name="Jiang X."/>
            <person name="Kearney S.M."/>
            <person name="Perrotta A.R."/>
            <person name="Berdy B."/>
            <person name="Zhao S."/>
            <person name="Lieberman T.D."/>
            <person name="Swanson P.K."/>
            <person name="Smith M."/>
            <person name="Roesemann S."/>
            <person name="Alexander J.E."/>
            <person name="Rich S.A."/>
            <person name="Livny J."/>
            <person name="Vlamakis H."/>
            <person name="Clish C."/>
            <person name="Bullock K."/>
            <person name="Deik A."/>
            <person name="Scott J."/>
            <person name="Pierce K.A."/>
            <person name="Xavier R.J."/>
            <person name="Alm E.J."/>
        </authorList>
    </citation>
    <scope>NUCLEOTIDE SEQUENCE [LARGE SCALE GENOMIC DNA]</scope>
    <source>
        <strain evidence="1 2">BIOML-A41</strain>
    </source>
</reference>
<dbReference type="InterPro" id="IPR038563">
    <property type="entry name" value="Endonuclease_7_sf"/>
</dbReference>
<dbReference type="Proteomes" id="UP000463337">
    <property type="component" value="Unassembled WGS sequence"/>
</dbReference>
<proteinExistence type="predicted"/>
<protein>
    <submittedName>
        <fullName evidence="1">Uncharacterized protein</fullName>
    </submittedName>
</protein>
<dbReference type="EMBL" id="WKLT01000124">
    <property type="protein sequence ID" value="MRY60750.1"/>
    <property type="molecule type" value="Genomic_DNA"/>
</dbReference>